<sequence length="123" mass="13877">MPGSQQADGSQEEQVWCLCIECCNSHGGKPGDLAPGITKRQVYRHLPVAAKKHPECPQHFRGSWHYPFFFVPLGSSVIYPKEPLPPAPPPEDDEEQGDVAHRILLRRRGHSCHQGTLMRTQMR</sequence>
<accession>A0ABQ7FUN7</accession>
<evidence type="ECO:0000313" key="1">
    <source>
        <dbReference type="EMBL" id="KAF5826117.1"/>
    </source>
</evidence>
<reference evidence="1" key="1">
    <citation type="submission" date="2017-08" db="EMBL/GenBank/DDBJ databases">
        <authorList>
            <person name="Polle J.E."/>
            <person name="Barry K."/>
            <person name="Cushman J."/>
            <person name="Schmutz J."/>
            <person name="Tran D."/>
            <person name="Hathwaick L.T."/>
            <person name="Yim W.C."/>
            <person name="Jenkins J."/>
            <person name="Mckie-Krisberg Z.M."/>
            <person name="Prochnik S."/>
            <person name="Lindquist E."/>
            <person name="Dockter R.B."/>
            <person name="Adam C."/>
            <person name="Molina H."/>
            <person name="Bunkerborg J."/>
            <person name="Jin E."/>
            <person name="Buchheim M."/>
            <person name="Magnuson J."/>
        </authorList>
    </citation>
    <scope>NUCLEOTIDE SEQUENCE</scope>
    <source>
        <strain evidence="1">CCAP 19/18</strain>
    </source>
</reference>
<protein>
    <recommendedName>
        <fullName evidence="3">Encoded protein</fullName>
    </recommendedName>
</protein>
<name>A0ABQ7FUN7_DUNSA</name>
<gene>
    <name evidence="1" type="ORF">DUNSADRAFT_4792</name>
</gene>
<evidence type="ECO:0000313" key="2">
    <source>
        <dbReference type="Proteomes" id="UP000815325"/>
    </source>
</evidence>
<proteinExistence type="predicted"/>
<organism evidence="1 2">
    <name type="scientific">Dunaliella salina</name>
    <name type="common">Green alga</name>
    <name type="synonym">Protococcus salinus</name>
    <dbReference type="NCBI Taxonomy" id="3046"/>
    <lineage>
        <taxon>Eukaryota</taxon>
        <taxon>Viridiplantae</taxon>
        <taxon>Chlorophyta</taxon>
        <taxon>core chlorophytes</taxon>
        <taxon>Chlorophyceae</taxon>
        <taxon>CS clade</taxon>
        <taxon>Chlamydomonadales</taxon>
        <taxon>Dunaliellaceae</taxon>
        <taxon>Dunaliella</taxon>
    </lineage>
</organism>
<dbReference type="EMBL" id="MU071349">
    <property type="protein sequence ID" value="KAF5826117.1"/>
    <property type="molecule type" value="Genomic_DNA"/>
</dbReference>
<feature type="non-terminal residue" evidence="1">
    <location>
        <position position="123"/>
    </location>
</feature>
<keyword evidence="2" id="KW-1185">Reference proteome</keyword>
<dbReference type="Proteomes" id="UP000815325">
    <property type="component" value="Unassembled WGS sequence"/>
</dbReference>
<comment type="caution">
    <text evidence="1">The sequence shown here is derived from an EMBL/GenBank/DDBJ whole genome shotgun (WGS) entry which is preliminary data.</text>
</comment>
<evidence type="ECO:0008006" key="3">
    <source>
        <dbReference type="Google" id="ProtNLM"/>
    </source>
</evidence>